<gene>
    <name evidence="5" type="ORF">IF1G_03220</name>
</gene>
<evidence type="ECO:0000313" key="5">
    <source>
        <dbReference type="EMBL" id="TQV97477.1"/>
    </source>
</evidence>
<sequence>MAAGQPEVTLPAGTISGGYCADTGVKLFQGIPYAKPPVKELRFMPPQPLEGGFPGGRLNATTPPSACIQFDDSGSGAPPSEDCLYLDVYVPAAPNGNGKPWPVKVYSYGGANVFGDLAYGMYDACHLATDAVVVTFNYRLGPLGFLGLAAAGIRGNMALQDHVAALEWVRAGIAAFGGDPRAVVLFGQSAGADNAFVVSALPRAPALLAGAVLQSGGGSEVLTLEEAQRIAASYVGVLGCATNDLKCLQGKSAQELVEAYPKTPVFQENSLLRQLYGVQWPNTTSIAVAIVDGEFIKEQPLKTGALVPILVGSTEGESSFFIYPYYQAIGAADKLTEQNYTDYVSLWGPFAGTIRERYPFSHFATPEWTESEAVLRGMYHLSTVVAFTCPAQKALEAARRNGVPAYAYRFGLRPTCPWIQVGDVALPGPDSRRLSGPMHTAEVPFVFANMDRQPFGRGTCNYTAREKSVSRMMVRAWTSMAQKGRPSSCAQQWPGYDVCERQGVYMGDDGTPVERIDFDECDFWNPIWEQIGGYKMPAKNC</sequence>
<dbReference type="PANTHER" id="PTHR11559">
    <property type="entry name" value="CARBOXYLESTERASE"/>
    <property type="match status" value="1"/>
</dbReference>
<dbReference type="GO" id="GO:0016787">
    <property type="term" value="F:hydrolase activity"/>
    <property type="evidence" value="ECO:0007669"/>
    <property type="project" value="UniProtKB-KW"/>
</dbReference>
<feature type="domain" description="Carboxylesterase type B" evidence="4">
    <location>
        <begin position="5"/>
        <end position="524"/>
    </location>
</feature>
<dbReference type="Pfam" id="PF00135">
    <property type="entry name" value="COesterase"/>
    <property type="match status" value="1"/>
</dbReference>
<dbReference type="STRING" id="43265.A0A545W632"/>
<evidence type="ECO:0000259" key="4">
    <source>
        <dbReference type="Pfam" id="PF00135"/>
    </source>
</evidence>
<dbReference type="PROSITE" id="PS00122">
    <property type="entry name" value="CARBOXYLESTERASE_B_1"/>
    <property type="match status" value="1"/>
</dbReference>
<evidence type="ECO:0000256" key="2">
    <source>
        <dbReference type="ARBA" id="ARBA00022801"/>
    </source>
</evidence>
<keyword evidence="2 3" id="KW-0378">Hydrolase</keyword>
<dbReference type="InterPro" id="IPR029058">
    <property type="entry name" value="AB_hydrolase_fold"/>
</dbReference>
<dbReference type="EMBL" id="SPUK01000004">
    <property type="protein sequence ID" value="TQV97477.1"/>
    <property type="molecule type" value="Genomic_DNA"/>
</dbReference>
<accession>A0A545W632</accession>
<keyword evidence="6" id="KW-1185">Reference proteome</keyword>
<proteinExistence type="inferred from homology"/>
<dbReference type="InterPro" id="IPR002018">
    <property type="entry name" value="CarbesteraseB"/>
</dbReference>
<dbReference type="PROSITE" id="PS00941">
    <property type="entry name" value="CARBOXYLESTERASE_B_2"/>
    <property type="match status" value="1"/>
</dbReference>
<dbReference type="AlphaFoldDB" id="A0A545W632"/>
<evidence type="ECO:0000256" key="3">
    <source>
        <dbReference type="RuleBase" id="RU361235"/>
    </source>
</evidence>
<dbReference type="InterPro" id="IPR019819">
    <property type="entry name" value="Carboxylesterase_B_CS"/>
</dbReference>
<evidence type="ECO:0000256" key="1">
    <source>
        <dbReference type="ARBA" id="ARBA00005964"/>
    </source>
</evidence>
<organism evidence="5 6">
    <name type="scientific">Cordyceps javanica</name>
    <dbReference type="NCBI Taxonomy" id="43265"/>
    <lineage>
        <taxon>Eukaryota</taxon>
        <taxon>Fungi</taxon>
        <taxon>Dikarya</taxon>
        <taxon>Ascomycota</taxon>
        <taxon>Pezizomycotina</taxon>
        <taxon>Sordariomycetes</taxon>
        <taxon>Hypocreomycetidae</taxon>
        <taxon>Hypocreales</taxon>
        <taxon>Cordycipitaceae</taxon>
        <taxon>Cordyceps</taxon>
    </lineage>
</organism>
<dbReference type="Gene3D" id="3.40.50.1820">
    <property type="entry name" value="alpha/beta hydrolase"/>
    <property type="match status" value="1"/>
</dbReference>
<dbReference type="OrthoDB" id="408631at2759"/>
<evidence type="ECO:0000313" key="6">
    <source>
        <dbReference type="Proteomes" id="UP000315783"/>
    </source>
</evidence>
<reference evidence="5 6" key="1">
    <citation type="journal article" date="2019" name="Appl. Microbiol. Biotechnol.">
        <title>Genome sequence of Isaria javanica and comparative genome analysis insights into family S53 peptidase evolution in fungal entomopathogens.</title>
        <authorList>
            <person name="Lin R."/>
            <person name="Zhang X."/>
            <person name="Xin B."/>
            <person name="Zou M."/>
            <person name="Gao Y."/>
            <person name="Qin F."/>
            <person name="Hu Q."/>
            <person name="Xie B."/>
            <person name="Cheng X."/>
        </authorList>
    </citation>
    <scope>NUCLEOTIDE SEQUENCE [LARGE SCALE GENOMIC DNA]</scope>
    <source>
        <strain evidence="5 6">IJ1G</strain>
    </source>
</reference>
<dbReference type="InterPro" id="IPR019826">
    <property type="entry name" value="Carboxylesterase_B_AS"/>
</dbReference>
<comment type="caution">
    <text evidence="5">The sequence shown here is derived from an EMBL/GenBank/DDBJ whole genome shotgun (WGS) entry which is preliminary data.</text>
</comment>
<dbReference type="EC" id="3.1.1.-" evidence="3"/>
<dbReference type="InterPro" id="IPR050309">
    <property type="entry name" value="Type-B_Carboxylest/Lipase"/>
</dbReference>
<dbReference type="SUPFAM" id="SSF53474">
    <property type="entry name" value="alpha/beta-Hydrolases"/>
    <property type="match status" value="1"/>
</dbReference>
<comment type="similarity">
    <text evidence="1 3">Belongs to the type-B carboxylesterase/lipase family.</text>
</comment>
<dbReference type="Proteomes" id="UP000315783">
    <property type="component" value="Unassembled WGS sequence"/>
</dbReference>
<protein>
    <recommendedName>
        <fullName evidence="3">Carboxylic ester hydrolase</fullName>
        <ecNumber evidence="3">3.1.1.-</ecNumber>
    </recommendedName>
</protein>
<name>A0A545W632_9HYPO</name>